<dbReference type="Gene3D" id="2.180.10.10">
    <property type="entry name" value="RHS repeat-associated core"/>
    <property type="match status" value="1"/>
</dbReference>
<proteinExistence type="predicted"/>
<dbReference type="NCBIfam" id="TIGR03696">
    <property type="entry name" value="Rhs_assc_core"/>
    <property type="match status" value="1"/>
</dbReference>
<feature type="domain" description="DUF6443" evidence="1">
    <location>
        <begin position="1"/>
        <end position="74"/>
    </location>
</feature>
<accession>A0A4U1CD63</accession>
<dbReference type="AlphaFoldDB" id="A0A4U1CD63"/>
<dbReference type="NCBIfam" id="NF045639">
    <property type="entry name" value="GCX_COOH"/>
    <property type="match status" value="1"/>
</dbReference>
<organism evidence="2 3">
    <name type="scientific">Pedobacter polaris</name>
    <dbReference type="NCBI Taxonomy" id="2571273"/>
    <lineage>
        <taxon>Bacteria</taxon>
        <taxon>Pseudomonadati</taxon>
        <taxon>Bacteroidota</taxon>
        <taxon>Sphingobacteriia</taxon>
        <taxon>Sphingobacteriales</taxon>
        <taxon>Sphingobacteriaceae</taxon>
        <taxon>Pedobacter</taxon>
    </lineage>
</organism>
<dbReference type="EMBL" id="SWBR01000011">
    <property type="protein sequence ID" value="TKC04134.1"/>
    <property type="molecule type" value="Genomic_DNA"/>
</dbReference>
<dbReference type="Proteomes" id="UP000309488">
    <property type="component" value="Unassembled WGS sequence"/>
</dbReference>
<reference evidence="2 3" key="1">
    <citation type="submission" date="2019-04" db="EMBL/GenBank/DDBJ databases">
        <title>Pedobacter sp. RP-3-22 sp. nov., isolated from Arctic soil.</title>
        <authorList>
            <person name="Dahal R.H."/>
            <person name="Kim D.-U."/>
        </authorList>
    </citation>
    <scope>NUCLEOTIDE SEQUENCE [LARGE SCALE GENOMIC DNA]</scope>
    <source>
        <strain evidence="2 3">RP-3-22</strain>
    </source>
</reference>
<dbReference type="OrthoDB" id="1191296at2"/>
<dbReference type="PANTHER" id="PTHR32305:SF15">
    <property type="entry name" value="PROTEIN RHSA-RELATED"/>
    <property type="match status" value="1"/>
</dbReference>
<dbReference type="PANTHER" id="PTHR32305">
    <property type="match status" value="1"/>
</dbReference>
<dbReference type="InterPro" id="IPR045619">
    <property type="entry name" value="DUF6443"/>
</dbReference>
<dbReference type="Pfam" id="PF20041">
    <property type="entry name" value="DUF6443"/>
    <property type="match status" value="1"/>
</dbReference>
<evidence type="ECO:0000313" key="3">
    <source>
        <dbReference type="Proteomes" id="UP000309488"/>
    </source>
</evidence>
<evidence type="ECO:0000313" key="2">
    <source>
        <dbReference type="EMBL" id="TKC04134.1"/>
    </source>
</evidence>
<feature type="non-terminal residue" evidence="2">
    <location>
        <position position="1"/>
    </location>
</feature>
<keyword evidence="3" id="KW-1185">Reference proteome</keyword>
<dbReference type="RefSeq" id="WP_136844360.1">
    <property type="nucleotide sequence ID" value="NZ_SWBR01000011.1"/>
</dbReference>
<dbReference type="InterPro" id="IPR050708">
    <property type="entry name" value="T6SS_VgrG/RHS"/>
</dbReference>
<dbReference type="InterPro" id="IPR022385">
    <property type="entry name" value="Rhs_assc_core"/>
</dbReference>
<sequence>KKYLPYAEQTGSDGSYRATAIAGQAAFYGTSGWDANVVKTPYPYSQAVLEASPIGRVLEQGAPGAVWQPYNAAIAGSGHTVRADYSSNVTGEVPLWVVGSSGASTGDSYYAANRLYKTISRDENWTSGKAGTAEEFRDLQGRVVLKRIWETESVALSTHYIYDDLGNLRYVVPPAVTATSFTETADANFENYIYGYHYDGRKRLIEKKVPGRGWEYMVYNKLDQLVLSQDANQRLVNQWAFTKYDAMGRVVITGLYVNAGTGAAVQALVDAHVALWEDRDNLATTYGTGYTNVAFPLVIAHFHSVSYYDDYDFFANTFGQPNGTTQVTAERTRGLLTGTRVNVLGTGTMLLSVNYYDLDGRVVTTKSQNHLGGTDVVNSSYDFVGQLKTSARRHIANGATIMIANAFVYDHMGRKVSTRENINSQGEVTLNKLEYNEIGQLKARGLHGLGNGSPDGVDITLAAADILTSGQSRTVKASGSITLAPGFEAQLGSTFSASIVGMLQNTEYAYNERGWLKSSASDQFSMQLDYQDGTHPQFNGNISSQRWGSSLGNVFTYQYDKLNRLTHGISTGTAMSEVLGYDVMGNITSLSRDGSTAGSYGYVGNRLTSISGGPLATGSYAYDANGNATTDGRTGITLGYNFLDLPATATKSGLSLAYTYDATGQKLRKVSNITGTTDYVGGIQYTNGTIDFIQTEEGRAVNQSSIYKYEYNLLDHLGNVRYSFDIYNGAVRKLQEDNYYAFGLRHSAMAGTNNYLYNGKELQDELGQYDYGARFYDPVIGRWNSVDPLAEKMRRHSPYNYVFNNPIRFIDPDGMAPNGPGPVVLGGSATVNGAKKVMSAYYRFMINMGINNVALVLNTISNANNAGMAKGKVKEEYTRAANEGVKEIAIGFAIGAGTGRVFGQIGKSLFGKSATIGASELSASSSVTKTAINSVDDFIQSAAEGTGSQGLSKVGRALQKHAGREGSVFEDIEFSHKTANQQGLDLLQDILGSKKQTIRNAPQGGYEIYDTTTGRGVGVSRNGVFNGFRELKQ</sequence>
<evidence type="ECO:0000259" key="1">
    <source>
        <dbReference type="Pfam" id="PF20041"/>
    </source>
</evidence>
<comment type="caution">
    <text evidence="2">The sequence shown here is derived from an EMBL/GenBank/DDBJ whole genome shotgun (WGS) entry which is preliminary data.</text>
</comment>
<protein>
    <submittedName>
        <fullName evidence="2">RHS repeat-associated core domain-containing protein</fullName>
    </submittedName>
</protein>
<name>A0A4U1CD63_9SPHI</name>
<dbReference type="InterPro" id="IPR055015">
    <property type="entry name" value="GCX_COOH"/>
</dbReference>
<gene>
    <name evidence="2" type="ORF">FA048_19610</name>
</gene>